<dbReference type="InterPro" id="IPR002909">
    <property type="entry name" value="IPT_dom"/>
</dbReference>
<dbReference type="GO" id="GO:0000981">
    <property type="term" value="F:DNA-binding transcription factor activity, RNA polymerase II-specific"/>
    <property type="evidence" value="ECO:0007669"/>
    <property type="project" value="TreeGrafter"/>
</dbReference>
<dbReference type="GO" id="GO:0000978">
    <property type="term" value="F:RNA polymerase II cis-regulatory region sequence-specific DNA binding"/>
    <property type="evidence" value="ECO:0007669"/>
    <property type="project" value="TreeGrafter"/>
</dbReference>
<comment type="caution">
    <text evidence="3">The sequence shown here is derived from an EMBL/GenBank/DDBJ whole genome shotgun (WGS) entry which is preliminary data.</text>
</comment>
<evidence type="ECO:0000256" key="1">
    <source>
        <dbReference type="SAM" id="MobiDB-lite"/>
    </source>
</evidence>
<dbReference type="GO" id="GO:0033554">
    <property type="term" value="P:cellular response to stress"/>
    <property type="evidence" value="ECO:0007669"/>
    <property type="project" value="TreeGrafter"/>
</dbReference>
<dbReference type="PROSITE" id="PS50254">
    <property type="entry name" value="REL_2"/>
    <property type="match status" value="1"/>
</dbReference>
<dbReference type="EMBL" id="JARQZJ010000037">
    <property type="protein sequence ID" value="KAK9876646.1"/>
    <property type="molecule type" value="Genomic_DNA"/>
</dbReference>
<sequence length="770" mass="86333">MEGSTTNLVEDDLGGLVPRMYENGLETSQNLSTSQPTLICRKEYVKILEQPAPKALRFRYECEGRSAGSIPGTSSTSENKTYPTIQVVGFEGRAVVVVSCVTKDEPFRPHPHNLVGREGCKKGVCTLEIPPDTMTVAFSNLGIQCVKKKDVEMSLKTREEIRVDPFRTGFSHRNHPTSIDLNAVRLCFQVFLEGDKPGKFTVPLIPVVSEPIFDKKATADLIIVKLSDCNSYVDGGRKDIILLCEKVAKEDIQIRFFEEKDGILVWEGYGDFQANQVHKQTAIWFKTPKYRTLEITEPVKAFIQLKRPSDGAASEPLPFEFLPLDAGRPSYWSLGRSLMKKRNYNLFSTLLQSSNTSSNNKLIPEENKDVQDVTMKEIEIIPLPLEPDVQIGFRQNNIENVLDKEGTDSTVQSKNLVNINNNEIQSNGDNEISETIEWKISNNEISEEKSFNQLMDEVAELDEIYSTSQCNRNSFDNEENTNLESVMKQTNFDDSKTYSSLQLAFKSPLDIAQRPLEPKPQNIFSPIAEENNLDTNGNKRESPLEKLPPLPPKRQKKVETYIGEDDEATKLLKEALMYPKPQQISRSHSFSSGAKKHDDDLKYLGSASTLPNPKKRGFFSKLFGRKRNKGSQDLNVKRESYPSSNSLEISPIRRNNDTITSKSVENIRTSPMIAPVRTTSITKVETSVGSTVANISSSTEHVETPSTQSLTPGEVEVPMSNLEDDLDMSLDLTEAEHYALYTVMAPHATQSEFDEMSCYYAAVEGGKIIS</sequence>
<dbReference type="CDD" id="cd07887">
    <property type="entry name" value="RHD-n_Dorsal_Dif"/>
    <property type="match status" value="1"/>
</dbReference>
<evidence type="ECO:0000313" key="3">
    <source>
        <dbReference type="EMBL" id="KAK9876646.1"/>
    </source>
</evidence>
<dbReference type="InterPro" id="IPR032397">
    <property type="entry name" value="RHD_dimer"/>
</dbReference>
<dbReference type="GO" id="GO:0005634">
    <property type="term" value="C:nucleus"/>
    <property type="evidence" value="ECO:0007669"/>
    <property type="project" value="TreeGrafter"/>
</dbReference>
<protein>
    <recommendedName>
        <fullName evidence="2">RHD domain-containing protein</fullName>
    </recommendedName>
</protein>
<dbReference type="GO" id="GO:0005737">
    <property type="term" value="C:cytoplasm"/>
    <property type="evidence" value="ECO:0007669"/>
    <property type="project" value="InterPro"/>
</dbReference>
<dbReference type="GO" id="GO:0045087">
    <property type="term" value="P:innate immune response"/>
    <property type="evidence" value="ECO:0007669"/>
    <property type="project" value="TreeGrafter"/>
</dbReference>
<organism evidence="3 4">
    <name type="scientific">Henosepilachna vigintioctopunctata</name>
    <dbReference type="NCBI Taxonomy" id="420089"/>
    <lineage>
        <taxon>Eukaryota</taxon>
        <taxon>Metazoa</taxon>
        <taxon>Ecdysozoa</taxon>
        <taxon>Arthropoda</taxon>
        <taxon>Hexapoda</taxon>
        <taxon>Insecta</taxon>
        <taxon>Pterygota</taxon>
        <taxon>Neoptera</taxon>
        <taxon>Endopterygota</taxon>
        <taxon>Coleoptera</taxon>
        <taxon>Polyphaga</taxon>
        <taxon>Cucujiformia</taxon>
        <taxon>Coccinelloidea</taxon>
        <taxon>Coccinellidae</taxon>
        <taxon>Epilachninae</taxon>
        <taxon>Epilachnini</taxon>
        <taxon>Henosepilachna</taxon>
    </lineage>
</organism>
<dbReference type="InterPro" id="IPR013783">
    <property type="entry name" value="Ig-like_fold"/>
</dbReference>
<dbReference type="SMART" id="SM00429">
    <property type="entry name" value="IPT"/>
    <property type="match status" value="1"/>
</dbReference>
<dbReference type="CDD" id="cd01177">
    <property type="entry name" value="IPT_NFkappaB"/>
    <property type="match status" value="1"/>
</dbReference>
<keyword evidence="4" id="KW-1185">Reference proteome</keyword>
<feature type="region of interest" description="Disordered" evidence="1">
    <location>
        <begin position="516"/>
        <end position="552"/>
    </location>
</feature>
<dbReference type="Proteomes" id="UP001431783">
    <property type="component" value="Unassembled WGS sequence"/>
</dbReference>
<reference evidence="3 4" key="1">
    <citation type="submission" date="2023-03" db="EMBL/GenBank/DDBJ databases">
        <title>Genome insight into feeding habits of ladybird beetles.</title>
        <authorList>
            <person name="Li H.-S."/>
            <person name="Huang Y.-H."/>
            <person name="Pang H."/>
        </authorList>
    </citation>
    <scope>NUCLEOTIDE SEQUENCE [LARGE SCALE GENOMIC DNA]</scope>
    <source>
        <strain evidence="3">SYSU_2023b</strain>
        <tissue evidence="3">Whole body</tissue>
    </source>
</reference>
<dbReference type="GO" id="GO:0034097">
    <property type="term" value="P:response to cytokine"/>
    <property type="evidence" value="ECO:0007669"/>
    <property type="project" value="TreeGrafter"/>
</dbReference>
<dbReference type="PROSITE" id="PS01204">
    <property type="entry name" value="REL_1"/>
    <property type="match status" value="1"/>
</dbReference>
<evidence type="ECO:0000313" key="4">
    <source>
        <dbReference type="Proteomes" id="UP001431783"/>
    </source>
</evidence>
<dbReference type="PRINTS" id="PR00057">
    <property type="entry name" value="NFKBTNSCPFCT"/>
</dbReference>
<dbReference type="PANTHER" id="PTHR24169:SF25">
    <property type="entry name" value="DORSAL-RELATED IMMUNITY FACTOR DIF-RELATED"/>
    <property type="match status" value="1"/>
</dbReference>
<dbReference type="Gene3D" id="2.60.40.10">
    <property type="entry name" value="Immunoglobulins"/>
    <property type="match status" value="1"/>
</dbReference>
<proteinExistence type="predicted"/>
<gene>
    <name evidence="3" type="ORF">WA026_014024</name>
</gene>
<dbReference type="InterPro" id="IPR033926">
    <property type="entry name" value="IPT_NFkappaB"/>
</dbReference>
<dbReference type="Pfam" id="PF16179">
    <property type="entry name" value="RHD_dimer"/>
    <property type="match status" value="1"/>
</dbReference>
<dbReference type="GO" id="GO:0045944">
    <property type="term" value="P:positive regulation of transcription by RNA polymerase II"/>
    <property type="evidence" value="ECO:0007669"/>
    <property type="project" value="TreeGrafter"/>
</dbReference>
<dbReference type="InterPro" id="IPR000451">
    <property type="entry name" value="NFkB/Dor"/>
</dbReference>
<dbReference type="InterPro" id="IPR011539">
    <property type="entry name" value="RHD_DNA_bind_dom"/>
</dbReference>
<dbReference type="GO" id="GO:0048468">
    <property type="term" value="P:cell development"/>
    <property type="evidence" value="ECO:0007669"/>
    <property type="project" value="UniProtKB-ARBA"/>
</dbReference>
<dbReference type="SUPFAM" id="SSF81296">
    <property type="entry name" value="E set domains"/>
    <property type="match status" value="1"/>
</dbReference>
<dbReference type="Pfam" id="PF00554">
    <property type="entry name" value="RHD_DNA_bind"/>
    <property type="match status" value="1"/>
</dbReference>
<dbReference type="FunFam" id="2.60.40.340:FF:000006">
    <property type="entry name" value="Dorsal isoform 1-B"/>
    <property type="match status" value="1"/>
</dbReference>
<feature type="region of interest" description="Disordered" evidence="1">
    <location>
        <begin position="629"/>
        <end position="649"/>
    </location>
</feature>
<dbReference type="SUPFAM" id="SSF49417">
    <property type="entry name" value="p53-like transcription factors"/>
    <property type="match status" value="1"/>
</dbReference>
<dbReference type="AlphaFoldDB" id="A0AAW1U9N9"/>
<dbReference type="GO" id="GO:0007249">
    <property type="term" value="P:canonical NF-kappaB signal transduction"/>
    <property type="evidence" value="ECO:0007669"/>
    <property type="project" value="TreeGrafter"/>
</dbReference>
<dbReference type="GO" id="GO:0048731">
    <property type="term" value="P:system development"/>
    <property type="evidence" value="ECO:0007669"/>
    <property type="project" value="UniProtKB-ARBA"/>
</dbReference>
<dbReference type="GO" id="GO:0038061">
    <property type="term" value="P:non-canonical NF-kappaB signal transduction"/>
    <property type="evidence" value="ECO:0007669"/>
    <property type="project" value="TreeGrafter"/>
</dbReference>
<dbReference type="InterPro" id="IPR008967">
    <property type="entry name" value="p53-like_TF_DNA-bd_sf"/>
</dbReference>
<accession>A0AAW1U9N9</accession>
<dbReference type="InterPro" id="IPR014756">
    <property type="entry name" value="Ig_E-set"/>
</dbReference>
<evidence type="ECO:0000259" key="2">
    <source>
        <dbReference type="PROSITE" id="PS50254"/>
    </source>
</evidence>
<dbReference type="InterPro" id="IPR037059">
    <property type="entry name" value="RHD_DNA_bind_dom_sf"/>
</dbReference>
<dbReference type="Gene3D" id="2.60.40.340">
    <property type="entry name" value="Rel homology domain (RHD), DNA-binding domain"/>
    <property type="match status" value="1"/>
</dbReference>
<feature type="domain" description="RHD" evidence="2">
    <location>
        <begin position="40"/>
        <end position="219"/>
    </location>
</feature>
<name>A0AAW1U9N9_9CUCU</name>
<dbReference type="PANTHER" id="PTHR24169">
    <property type="entry name" value="NUCLEAR FACTOR NF-KAPPA-B PROTEIN"/>
    <property type="match status" value="1"/>
</dbReference>
<dbReference type="InterPro" id="IPR030492">
    <property type="entry name" value="RHD_CS"/>
</dbReference>